<keyword evidence="1" id="KW-0812">Transmembrane</keyword>
<gene>
    <name evidence="2" type="ORF">CYNAS_LOCUS14773</name>
</gene>
<evidence type="ECO:0000313" key="3">
    <source>
        <dbReference type="Proteomes" id="UP001176961"/>
    </source>
</evidence>
<dbReference type="EMBL" id="CATQJL010000305">
    <property type="protein sequence ID" value="CAJ0602790.1"/>
    <property type="molecule type" value="Genomic_DNA"/>
</dbReference>
<name>A0AA36H2Y0_CYLNA</name>
<accession>A0AA36H2Y0</accession>
<evidence type="ECO:0000313" key="2">
    <source>
        <dbReference type="EMBL" id="CAJ0602790.1"/>
    </source>
</evidence>
<reference evidence="2" key="1">
    <citation type="submission" date="2023-07" db="EMBL/GenBank/DDBJ databases">
        <authorList>
            <consortium name="CYATHOMIX"/>
        </authorList>
    </citation>
    <scope>NUCLEOTIDE SEQUENCE</scope>
    <source>
        <strain evidence="2">N/A</strain>
    </source>
</reference>
<dbReference type="AlphaFoldDB" id="A0AA36H2Y0"/>
<keyword evidence="1" id="KW-0472">Membrane</keyword>
<evidence type="ECO:0000256" key="1">
    <source>
        <dbReference type="SAM" id="Phobius"/>
    </source>
</evidence>
<organism evidence="2 3">
    <name type="scientific">Cylicocyclus nassatus</name>
    <name type="common">Nematode worm</name>
    <dbReference type="NCBI Taxonomy" id="53992"/>
    <lineage>
        <taxon>Eukaryota</taxon>
        <taxon>Metazoa</taxon>
        <taxon>Ecdysozoa</taxon>
        <taxon>Nematoda</taxon>
        <taxon>Chromadorea</taxon>
        <taxon>Rhabditida</taxon>
        <taxon>Rhabditina</taxon>
        <taxon>Rhabditomorpha</taxon>
        <taxon>Strongyloidea</taxon>
        <taxon>Strongylidae</taxon>
        <taxon>Cylicocyclus</taxon>
    </lineage>
</organism>
<proteinExistence type="predicted"/>
<dbReference type="Proteomes" id="UP001176961">
    <property type="component" value="Unassembled WGS sequence"/>
</dbReference>
<feature type="transmembrane region" description="Helical" evidence="1">
    <location>
        <begin position="31"/>
        <end position="53"/>
    </location>
</feature>
<keyword evidence="3" id="KW-1185">Reference proteome</keyword>
<protein>
    <submittedName>
        <fullName evidence="2">Uncharacterized protein</fullName>
    </submittedName>
</protein>
<sequence length="151" mass="16922">MSGSGSAPSAYRDDPNFRDGSMLLTYDVENMLIAFMAVMTGFLILAIVIIFIIRVHYRAKADELIHDLEIQHQTKASRYKSPFASQLKKLEPDSDEYIPAAKVHDEDQCLYWKGEQIAAILHHAALAPIMPPPDTPEDNVRISNVNNIAVK</sequence>
<keyword evidence="1" id="KW-1133">Transmembrane helix</keyword>
<comment type="caution">
    <text evidence="2">The sequence shown here is derived from an EMBL/GenBank/DDBJ whole genome shotgun (WGS) entry which is preliminary data.</text>
</comment>